<comment type="similarity">
    <text evidence="1">Belongs to the GILT family.</text>
</comment>
<reference evidence="5" key="1">
    <citation type="journal article" date="2015" name="Nat. Genet.">
        <title>The genome and transcriptome of the zoonotic hookworm Ancylostoma ceylanicum identify infection-specific gene families.</title>
        <authorList>
            <person name="Schwarz E.M."/>
            <person name="Hu Y."/>
            <person name="Antoshechkin I."/>
            <person name="Miller M.M."/>
            <person name="Sternberg P.W."/>
            <person name="Aroian R.V."/>
        </authorList>
    </citation>
    <scope>NUCLEOTIDE SEQUENCE</scope>
    <source>
        <strain evidence="5">HY135</strain>
    </source>
</reference>
<gene>
    <name evidence="4" type="primary">Acey_s0679.g1458</name>
    <name evidence="4" type="ORF">Y032_0679g1458</name>
</gene>
<evidence type="ECO:0000256" key="3">
    <source>
        <dbReference type="SAM" id="SignalP"/>
    </source>
</evidence>
<evidence type="ECO:0000313" key="4">
    <source>
        <dbReference type="EMBL" id="EYC39050.1"/>
    </source>
</evidence>
<dbReference type="PANTHER" id="PTHR13234:SF24">
    <property type="entry name" value="GILT-LIKE PROTEIN ZK669.3"/>
    <property type="match status" value="1"/>
</dbReference>
<dbReference type="Proteomes" id="UP000024635">
    <property type="component" value="Unassembled WGS sequence"/>
</dbReference>
<evidence type="ECO:0000313" key="5">
    <source>
        <dbReference type="Proteomes" id="UP000024635"/>
    </source>
</evidence>
<protein>
    <recommendedName>
        <fullName evidence="6">Gamma interferon inducible lysosomal thiol reductase</fullName>
    </recommendedName>
</protein>
<evidence type="ECO:0000256" key="1">
    <source>
        <dbReference type="ARBA" id="ARBA00005679"/>
    </source>
</evidence>
<feature type="chain" id="PRO_5001494560" description="Gamma interferon inducible lysosomal thiol reductase" evidence="3">
    <location>
        <begin position="19"/>
        <end position="227"/>
    </location>
</feature>
<dbReference type="AlphaFoldDB" id="A0A016WHG6"/>
<feature type="signal peptide" evidence="3">
    <location>
        <begin position="1"/>
        <end position="18"/>
    </location>
</feature>
<keyword evidence="2" id="KW-0325">Glycoprotein</keyword>
<dbReference type="InterPro" id="IPR004911">
    <property type="entry name" value="Interferon-induced_GILT"/>
</dbReference>
<sequence>MLINRTIVSLLIVGVTVAGVSNRVSDRSRHSGNKVDIEVFGETKCIHSTIFMRNQLLPAYKLFGPRLRIRYHPFGVPSSTKCKWTGDGYECTCQHGPTECDKNALQACLIEKLPDAEKHIEMVSCIQGNAEFNSTVRKCIDRGTSTRIDSKSLVRCAMGDTGRTLLARHGQVQNRKAPGMSWVPWIIINGVRDQEAERHLVRVLCSRYLKPVPSQCAMYGFEPTEEI</sequence>
<dbReference type="GO" id="GO:0016671">
    <property type="term" value="F:oxidoreductase activity, acting on a sulfur group of donors, disulfide as acceptor"/>
    <property type="evidence" value="ECO:0007669"/>
    <property type="project" value="InterPro"/>
</dbReference>
<keyword evidence="5" id="KW-1185">Reference proteome</keyword>
<name>A0A016WHG6_9BILA</name>
<keyword evidence="3" id="KW-0732">Signal</keyword>
<dbReference type="OrthoDB" id="958254at2759"/>
<organism evidence="4 5">
    <name type="scientific">Ancylostoma ceylanicum</name>
    <dbReference type="NCBI Taxonomy" id="53326"/>
    <lineage>
        <taxon>Eukaryota</taxon>
        <taxon>Metazoa</taxon>
        <taxon>Ecdysozoa</taxon>
        <taxon>Nematoda</taxon>
        <taxon>Chromadorea</taxon>
        <taxon>Rhabditida</taxon>
        <taxon>Rhabditina</taxon>
        <taxon>Rhabditomorpha</taxon>
        <taxon>Strongyloidea</taxon>
        <taxon>Ancylostomatidae</taxon>
        <taxon>Ancylostomatinae</taxon>
        <taxon>Ancylostoma</taxon>
    </lineage>
</organism>
<proteinExistence type="inferred from homology"/>
<dbReference type="PANTHER" id="PTHR13234">
    <property type="entry name" value="GAMMA-INTERFERON INDUCIBLE LYSOSOMAL THIOL REDUCTASE GILT"/>
    <property type="match status" value="1"/>
</dbReference>
<comment type="caution">
    <text evidence="4">The sequence shown here is derived from an EMBL/GenBank/DDBJ whole genome shotgun (WGS) entry which is preliminary data.</text>
</comment>
<dbReference type="STRING" id="53326.A0A016WHG6"/>
<evidence type="ECO:0000256" key="2">
    <source>
        <dbReference type="ARBA" id="ARBA00023180"/>
    </source>
</evidence>
<accession>A0A016WHG6</accession>
<dbReference type="EMBL" id="JARK01000279">
    <property type="protein sequence ID" value="EYC39050.1"/>
    <property type="molecule type" value="Genomic_DNA"/>
</dbReference>
<dbReference type="Pfam" id="PF03227">
    <property type="entry name" value="GILT"/>
    <property type="match status" value="1"/>
</dbReference>
<evidence type="ECO:0008006" key="6">
    <source>
        <dbReference type="Google" id="ProtNLM"/>
    </source>
</evidence>